<name>H1Z1I1_9EURY</name>
<protein>
    <submittedName>
        <fullName evidence="5">Transcriptional regulator, ArsR family</fullName>
    </submittedName>
</protein>
<dbReference type="Gene3D" id="1.10.10.10">
    <property type="entry name" value="Winged helix-like DNA-binding domain superfamily/Winged helix DNA-binding domain"/>
    <property type="match status" value="1"/>
</dbReference>
<dbReference type="InterPro" id="IPR036390">
    <property type="entry name" value="WH_DNA-bd_sf"/>
</dbReference>
<dbReference type="InterPro" id="IPR001845">
    <property type="entry name" value="HTH_ArsR_DNA-bd_dom"/>
</dbReference>
<gene>
    <name evidence="5" type="ORF">Metlim_2270</name>
</gene>
<dbReference type="GO" id="GO:0003700">
    <property type="term" value="F:DNA-binding transcription factor activity"/>
    <property type="evidence" value="ECO:0007669"/>
    <property type="project" value="InterPro"/>
</dbReference>
<keyword evidence="6" id="KW-1185">Reference proteome</keyword>
<reference evidence="5 6" key="1">
    <citation type="submission" date="2011-10" db="EMBL/GenBank/DDBJ databases">
        <title>The Improved High-Quality Draft genome of Methanoplanus limicola DSM 2279.</title>
        <authorList>
            <consortium name="US DOE Joint Genome Institute (JGI-PGF)"/>
            <person name="Lucas S."/>
            <person name="Copeland A."/>
            <person name="Lapidus A."/>
            <person name="Glavina del Rio T."/>
            <person name="Dalin E."/>
            <person name="Tice H."/>
            <person name="Bruce D."/>
            <person name="Goodwin L."/>
            <person name="Pitluck S."/>
            <person name="Peters L."/>
            <person name="Mikhailova N."/>
            <person name="Lu M."/>
            <person name="Kyrpides N."/>
            <person name="Mavromatis K."/>
            <person name="Ivanova N."/>
            <person name="Markowitz V."/>
            <person name="Cheng J.-F."/>
            <person name="Hugenholtz P."/>
            <person name="Woyke T."/>
            <person name="Wu D."/>
            <person name="Wirth R."/>
            <person name="Brambilla E.-M."/>
            <person name="Klenk H.-P."/>
            <person name="Eisen J.A."/>
        </authorList>
    </citation>
    <scope>NUCLEOTIDE SEQUENCE [LARGE SCALE GENOMIC DNA]</scope>
    <source>
        <strain evidence="5 6">DSM 2279</strain>
    </source>
</reference>
<dbReference type="EMBL" id="CM001436">
    <property type="protein sequence ID" value="EHQ36328.1"/>
    <property type="molecule type" value="Genomic_DNA"/>
</dbReference>
<dbReference type="STRING" id="937775.Metlim_2270"/>
<dbReference type="PANTHER" id="PTHR33154:SF36">
    <property type="entry name" value="TRANSCRIPTIONAL REGULATOR"/>
    <property type="match status" value="1"/>
</dbReference>
<evidence type="ECO:0000313" key="6">
    <source>
        <dbReference type="Proteomes" id="UP000005741"/>
    </source>
</evidence>
<dbReference type="AlphaFoldDB" id="H1Z1I1"/>
<dbReference type="Pfam" id="PF01022">
    <property type="entry name" value="HTH_5"/>
    <property type="match status" value="1"/>
</dbReference>
<evidence type="ECO:0000256" key="1">
    <source>
        <dbReference type="ARBA" id="ARBA00023015"/>
    </source>
</evidence>
<dbReference type="Proteomes" id="UP000005741">
    <property type="component" value="Chromosome"/>
</dbReference>
<evidence type="ECO:0000256" key="2">
    <source>
        <dbReference type="ARBA" id="ARBA00023125"/>
    </source>
</evidence>
<feature type="domain" description="HTH arsR-type" evidence="4">
    <location>
        <begin position="4"/>
        <end position="98"/>
    </location>
</feature>
<dbReference type="NCBIfam" id="NF033788">
    <property type="entry name" value="HTH_metalloreg"/>
    <property type="match status" value="1"/>
</dbReference>
<organism evidence="5 6">
    <name type="scientific">Methanoplanus limicola DSM 2279</name>
    <dbReference type="NCBI Taxonomy" id="937775"/>
    <lineage>
        <taxon>Archaea</taxon>
        <taxon>Methanobacteriati</taxon>
        <taxon>Methanobacteriota</taxon>
        <taxon>Stenosarchaea group</taxon>
        <taxon>Methanomicrobia</taxon>
        <taxon>Methanomicrobiales</taxon>
        <taxon>Methanomicrobiaceae</taxon>
        <taxon>Methanoplanus</taxon>
    </lineage>
</organism>
<sequence length="108" mass="12345">MQIYKYFVVQGRIKLLKALADETRIKIVQCLMDGERCACAIVPAVGKAQPTVSRHLRILEEAGVLESRRAGVNIWYKIRSKQTIQIMEILGIQKIETEVTCEECEHDK</sequence>
<dbReference type="InterPro" id="IPR036388">
    <property type="entry name" value="WH-like_DNA-bd_sf"/>
</dbReference>
<dbReference type="InterPro" id="IPR011991">
    <property type="entry name" value="ArsR-like_HTH"/>
</dbReference>
<proteinExistence type="predicted"/>
<dbReference type="PANTHER" id="PTHR33154">
    <property type="entry name" value="TRANSCRIPTIONAL REGULATOR, ARSR FAMILY"/>
    <property type="match status" value="1"/>
</dbReference>
<evidence type="ECO:0000313" key="5">
    <source>
        <dbReference type="EMBL" id="EHQ36328.1"/>
    </source>
</evidence>
<dbReference type="GO" id="GO:0003677">
    <property type="term" value="F:DNA binding"/>
    <property type="evidence" value="ECO:0007669"/>
    <property type="project" value="UniProtKB-KW"/>
</dbReference>
<dbReference type="SMART" id="SM00418">
    <property type="entry name" value="HTH_ARSR"/>
    <property type="match status" value="1"/>
</dbReference>
<keyword evidence="3" id="KW-0804">Transcription</keyword>
<keyword evidence="1" id="KW-0805">Transcription regulation</keyword>
<evidence type="ECO:0000259" key="4">
    <source>
        <dbReference type="PROSITE" id="PS50987"/>
    </source>
</evidence>
<dbReference type="PRINTS" id="PR00778">
    <property type="entry name" value="HTHARSR"/>
</dbReference>
<dbReference type="InParanoid" id="H1Z1I1"/>
<dbReference type="HOGENOM" id="CLU_097806_3_5_2"/>
<dbReference type="SUPFAM" id="SSF46785">
    <property type="entry name" value="Winged helix' DNA-binding domain"/>
    <property type="match status" value="1"/>
</dbReference>
<dbReference type="InterPro" id="IPR051081">
    <property type="entry name" value="HTH_MetalResp_TranReg"/>
</dbReference>
<dbReference type="CDD" id="cd00090">
    <property type="entry name" value="HTH_ARSR"/>
    <property type="match status" value="1"/>
</dbReference>
<dbReference type="PROSITE" id="PS50987">
    <property type="entry name" value="HTH_ARSR_2"/>
    <property type="match status" value="1"/>
</dbReference>
<accession>H1Z1I1</accession>
<keyword evidence="2" id="KW-0238">DNA-binding</keyword>
<evidence type="ECO:0000256" key="3">
    <source>
        <dbReference type="ARBA" id="ARBA00023163"/>
    </source>
</evidence>